<evidence type="ECO:0000256" key="3">
    <source>
        <dbReference type="ARBA" id="ARBA00022729"/>
    </source>
</evidence>
<evidence type="ECO:0000259" key="9">
    <source>
        <dbReference type="Pfam" id="PF06814"/>
    </source>
</evidence>
<dbReference type="OrthoDB" id="19932at2759"/>
<evidence type="ECO:0000256" key="6">
    <source>
        <dbReference type="SAM" id="MobiDB-lite"/>
    </source>
</evidence>
<keyword evidence="5 7" id="KW-0472">Membrane</keyword>
<feature type="chain" id="PRO_5029550057" description="GOST seven transmembrane domain-containing protein" evidence="8">
    <location>
        <begin position="23"/>
        <end position="398"/>
    </location>
</feature>
<dbReference type="InterPro" id="IPR053937">
    <property type="entry name" value="GOST_TM"/>
</dbReference>
<dbReference type="InterPro" id="IPR009637">
    <property type="entry name" value="GPR107/GPR108-like"/>
</dbReference>
<evidence type="ECO:0000256" key="7">
    <source>
        <dbReference type="SAM" id="Phobius"/>
    </source>
</evidence>
<dbReference type="PANTHER" id="PTHR21229:SF1">
    <property type="entry name" value="GH17801P"/>
    <property type="match status" value="1"/>
</dbReference>
<dbReference type="PANTHER" id="PTHR21229">
    <property type="entry name" value="LUNG SEVEN TRANSMEMBRANE RECEPTOR"/>
    <property type="match status" value="1"/>
</dbReference>
<proteinExistence type="predicted"/>
<evidence type="ECO:0000256" key="1">
    <source>
        <dbReference type="ARBA" id="ARBA00004141"/>
    </source>
</evidence>
<feature type="transmembrane region" description="Helical" evidence="7">
    <location>
        <begin position="355"/>
        <end position="374"/>
    </location>
</feature>
<dbReference type="GO" id="GO:0005829">
    <property type="term" value="C:cytosol"/>
    <property type="evidence" value="ECO:0007669"/>
    <property type="project" value="GOC"/>
</dbReference>
<keyword evidence="2 7" id="KW-0812">Transmembrane</keyword>
<dbReference type="Pfam" id="PF06814">
    <property type="entry name" value="GOST_TM"/>
    <property type="match status" value="1"/>
</dbReference>
<feature type="signal peptide" evidence="8">
    <location>
        <begin position="1"/>
        <end position="22"/>
    </location>
</feature>
<feature type="compositionally biased region" description="Basic residues" evidence="6">
    <location>
        <begin position="199"/>
        <end position="209"/>
    </location>
</feature>
<organism evidence="10 11">
    <name type="scientific">Clytia hemisphaerica</name>
    <dbReference type="NCBI Taxonomy" id="252671"/>
    <lineage>
        <taxon>Eukaryota</taxon>
        <taxon>Metazoa</taxon>
        <taxon>Cnidaria</taxon>
        <taxon>Hydrozoa</taxon>
        <taxon>Hydroidolina</taxon>
        <taxon>Leptothecata</taxon>
        <taxon>Obeliida</taxon>
        <taxon>Clytiidae</taxon>
        <taxon>Clytia</taxon>
    </lineage>
</organism>
<evidence type="ECO:0000313" key="10">
    <source>
        <dbReference type="EnsemblMetazoa" id="CLYHEMP021889.1"/>
    </source>
</evidence>
<evidence type="ECO:0000256" key="8">
    <source>
        <dbReference type="SAM" id="SignalP"/>
    </source>
</evidence>
<sequence>MLNMNYQRYLLLLIANLYIAHGILENGYQEYTITLNQKSSEEKNGGGEVKSLAMGMESVNLTKTMYEDSLITYTMHCSPAGEKKHFSVKINLYHHFCHLPRDKTPLLEKDYNNIPCHDHALSSLDKKIRRDIEHAIRKRRAEGTAKPQPPAAVEEGKNILKKTLELAAKKLQDKILTEKPGSDAPVKAAGNPAGTPGGKPKKKSQKKPALKTTSKPLPTVKMAKAIPTAKMVKTNKPVKNEPAAAAVPVPVVKTASSESKETTKDSYKKDPLAHQVGRNELRTNMTGLFIVALTFESTDEVTIKGRIDSVHKGSYLSAMIYPLLPFYGVMSLIYLAYAIGWFISTCCNWKDLLRVQFWIGGVIALGMFENALFYSEYQSISHHGQGLSFQLKRTTEVK</sequence>
<dbReference type="GO" id="GO:0042147">
    <property type="term" value="P:retrograde transport, endosome to Golgi"/>
    <property type="evidence" value="ECO:0007669"/>
    <property type="project" value="TreeGrafter"/>
</dbReference>
<evidence type="ECO:0000256" key="5">
    <source>
        <dbReference type="ARBA" id="ARBA00023136"/>
    </source>
</evidence>
<protein>
    <recommendedName>
        <fullName evidence="9">GOST seven transmembrane domain-containing protein</fullName>
    </recommendedName>
</protein>
<comment type="subcellular location">
    <subcellularLocation>
        <location evidence="1">Membrane</location>
        <topology evidence="1">Multi-pass membrane protein</topology>
    </subcellularLocation>
</comment>
<feature type="transmembrane region" description="Helical" evidence="7">
    <location>
        <begin position="320"/>
        <end position="343"/>
    </location>
</feature>
<dbReference type="RefSeq" id="XP_066918245.1">
    <property type="nucleotide sequence ID" value="XM_067062144.1"/>
</dbReference>
<keyword evidence="4 7" id="KW-1133">Transmembrane helix</keyword>
<feature type="domain" description="GOST seven transmembrane" evidence="9">
    <location>
        <begin position="322"/>
        <end position="385"/>
    </location>
</feature>
<accession>A0A7M5XH92</accession>
<keyword evidence="11" id="KW-1185">Reference proteome</keyword>
<dbReference type="GO" id="GO:0016020">
    <property type="term" value="C:membrane"/>
    <property type="evidence" value="ECO:0007669"/>
    <property type="project" value="UniProtKB-SubCell"/>
</dbReference>
<dbReference type="AlphaFoldDB" id="A0A7M5XH92"/>
<evidence type="ECO:0000256" key="2">
    <source>
        <dbReference type="ARBA" id="ARBA00022692"/>
    </source>
</evidence>
<reference evidence="10" key="1">
    <citation type="submission" date="2021-01" db="UniProtKB">
        <authorList>
            <consortium name="EnsemblMetazoa"/>
        </authorList>
    </citation>
    <scope>IDENTIFICATION</scope>
</reference>
<feature type="region of interest" description="Disordered" evidence="6">
    <location>
        <begin position="176"/>
        <end position="216"/>
    </location>
</feature>
<dbReference type="Proteomes" id="UP000594262">
    <property type="component" value="Unplaced"/>
</dbReference>
<dbReference type="GeneID" id="136805581"/>
<evidence type="ECO:0000313" key="11">
    <source>
        <dbReference type="Proteomes" id="UP000594262"/>
    </source>
</evidence>
<name>A0A7M5XH92_9CNID</name>
<keyword evidence="3 8" id="KW-0732">Signal</keyword>
<evidence type="ECO:0000256" key="4">
    <source>
        <dbReference type="ARBA" id="ARBA00022989"/>
    </source>
</evidence>
<dbReference type="EnsemblMetazoa" id="CLYHEMT021889.1">
    <property type="protein sequence ID" value="CLYHEMP021889.1"/>
    <property type="gene ID" value="CLYHEMG021889"/>
</dbReference>
<dbReference type="GO" id="GO:0005794">
    <property type="term" value="C:Golgi apparatus"/>
    <property type="evidence" value="ECO:0007669"/>
    <property type="project" value="TreeGrafter"/>
</dbReference>